<evidence type="ECO:0000256" key="1">
    <source>
        <dbReference type="SAM" id="SignalP"/>
    </source>
</evidence>
<dbReference type="GeneID" id="95567916"/>
<keyword evidence="1" id="KW-0732">Signal</keyword>
<name>E8M381_PHOS4</name>
<evidence type="ECO:0000313" key="3">
    <source>
        <dbReference type="Proteomes" id="UP000006228"/>
    </source>
</evidence>
<comment type="caution">
    <text evidence="2">The sequence shown here is derived from an EMBL/GenBank/DDBJ whole genome shotgun (WGS) entry which is preliminary data.</text>
</comment>
<dbReference type="EMBL" id="AEVT01000018">
    <property type="protein sequence ID" value="EGA71387.1"/>
    <property type="molecule type" value="Genomic_DNA"/>
</dbReference>
<accession>E8M381</accession>
<evidence type="ECO:0000313" key="2">
    <source>
        <dbReference type="EMBL" id="EGA71387.1"/>
    </source>
</evidence>
<gene>
    <name evidence="2" type="ORF">VISI1226_11411</name>
</gene>
<feature type="chain" id="PRO_5003224648" description="Type II secretion system protein" evidence="1">
    <location>
        <begin position="23"/>
        <end position="185"/>
    </location>
</feature>
<dbReference type="eggNOG" id="ENOG5031N4W">
    <property type="taxonomic scope" value="Bacteria"/>
</dbReference>
<dbReference type="RefSeq" id="WP_008073884.1">
    <property type="nucleotide sequence ID" value="NZ_AEVT01000018.1"/>
</dbReference>
<sequence>MTFLQHALLGFALVTTCSAAHSSETSEQAQVALELQQMLDAARQYQADTGKALPITSDTDLAYGYLAIDHLIENPGVKGWNGPYLPYNNDWFGFEQYVAHPEYIAAQLLAKQDTQWSKGSTPEGCNASSQKCKVASCIWSVPEHVAKGINQQFDGVWNDSDVDSEGLVRFEGGLVWIVCMTGQDY</sequence>
<dbReference type="Proteomes" id="UP000006228">
    <property type="component" value="Unassembled WGS sequence"/>
</dbReference>
<protein>
    <recommendedName>
        <fullName evidence="4">Type II secretion system protein</fullName>
    </recommendedName>
</protein>
<organism evidence="2 3">
    <name type="scientific">Vibrio sinaloensis DSM 21326</name>
    <dbReference type="NCBI Taxonomy" id="945550"/>
    <lineage>
        <taxon>Bacteria</taxon>
        <taxon>Pseudomonadati</taxon>
        <taxon>Pseudomonadota</taxon>
        <taxon>Gammaproteobacteria</taxon>
        <taxon>Vibrionales</taxon>
        <taxon>Vibrionaceae</taxon>
        <taxon>Vibrio</taxon>
        <taxon>Vibrio oreintalis group</taxon>
    </lineage>
</organism>
<feature type="signal peptide" evidence="1">
    <location>
        <begin position="1"/>
        <end position="22"/>
    </location>
</feature>
<reference evidence="2 3" key="1">
    <citation type="journal article" date="2012" name="Int. J. Syst. Evol. Microbiol.">
        <title>Vibrio caribbeanicus sp. nov., isolated from the marine sponge Scleritoderma cyanea.</title>
        <authorList>
            <person name="Hoffmann M."/>
            <person name="Monday S.R."/>
            <person name="Allard M.W."/>
            <person name="Strain E.A."/>
            <person name="Whittaker P."/>
            <person name="Naum M."/>
            <person name="McCarthy P.J."/>
            <person name="Lopez J.V."/>
            <person name="Fischer M."/>
            <person name="Brown E.W."/>
        </authorList>
    </citation>
    <scope>NUCLEOTIDE SEQUENCE [LARGE SCALE GENOMIC DNA]</scope>
    <source>
        <strain evidence="3">DSMZ 21326</strain>
    </source>
</reference>
<proteinExistence type="predicted"/>
<evidence type="ECO:0008006" key="4">
    <source>
        <dbReference type="Google" id="ProtNLM"/>
    </source>
</evidence>
<dbReference type="AlphaFoldDB" id="E8M381"/>